<dbReference type="EMBL" id="CAJVPL010000353">
    <property type="protein sequence ID" value="CAG8486885.1"/>
    <property type="molecule type" value="Genomic_DNA"/>
</dbReference>
<organism evidence="2 3">
    <name type="scientific">Ambispora gerdemannii</name>
    <dbReference type="NCBI Taxonomy" id="144530"/>
    <lineage>
        <taxon>Eukaryota</taxon>
        <taxon>Fungi</taxon>
        <taxon>Fungi incertae sedis</taxon>
        <taxon>Mucoromycota</taxon>
        <taxon>Glomeromycotina</taxon>
        <taxon>Glomeromycetes</taxon>
        <taxon>Archaeosporales</taxon>
        <taxon>Ambisporaceae</taxon>
        <taxon>Ambispora</taxon>
    </lineage>
</organism>
<comment type="caution">
    <text evidence="2">The sequence shown here is derived from an EMBL/GenBank/DDBJ whole genome shotgun (WGS) entry which is preliminary data.</text>
</comment>
<dbReference type="AlphaFoldDB" id="A0A9N8WGX6"/>
<feature type="compositionally biased region" description="Acidic residues" evidence="1">
    <location>
        <begin position="64"/>
        <end position="73"/>
    </location>
</feature>
<reference evidence="2" key="1">
    <citation type="submission" date="2021-06" db="EMBL/GenBank/DDBJ databases">
        <authorList>
            <person name="Kallberg Y."/>
            <person name="Tangrot J."/>
            <person name="Rosling A."/>
        </authorList>
    </citation>
    <scope>NUCLEOTIDE SEQUENCE</scope>
    <source>
        <strain evidence="2">MT106</strain>
    </source>
</reference>
<protein>
    <submittedName>
        <fullName evidence="2">1256_t:CDS:1</fullName>
    </submittedName>
</protein>
<evidence type="ECO:0000313" key="2">
    <source>
        <dbReference type="EMBL" id="CAG8486885.1"/>
    </source>
</evidence>
<name>A0A9N8WGX6_9GLOM</name>
<gene>
    <name evidence="2" type="ORF">AGERDE_LOCUS3534</name>
</gene>
<evidence type="ECO:0000256" key="1">
    <source>
        <dbReference type="SAM" id="MobiDB-lite"/>
    </source>
</evidence>
<feature type="region of interest" description="Disordered" evidence="1">
    <location>
        <begin position="1"/>
        <end position="23"/>
    </location>
</feature>
<accession>A0A9N8WGX6</accession>
<evidence type="ECO:0000313" key="3">
    <source>
        <dbReference type="Proteomes" id="UP000789831"/>
    </source>
</evidence>
<sequence length="113" mass="12823">MKLKQYVVEPPLEGETLSEDQVDSEKQVYLDVAEDSKDSDAAAKKKFATTSSSSKLASKKESSSEEDTDVDDEDTKRPKKKKEIMIQINKYSDGDNDLTRLKLNKSKKSWIFI</sequence>
<keyword evidence="3" id="KW-1185">Reference proteome</keyword>
<feature type="region of interest" description="Disordered" evidence="1">
    <location>
        <begin position="35"/>
        <end position="83"/>
    </location>
</feature>
<dbReference type="Proteomes" id="UP000789831">
    <property type="component" value="Unassembled WGS sequence"/>
</dbReference>
<proteinExistence type="predicted"/>